<dbReference type="Proteomes" id="UP000256329">
    <property type="component" value="Unassembled WGS sequence"/>
</dbReference>
<keyword evidence="21" id="KW-1185">Reference proteome</keyword>
<evidence type="ECO:0000256" key="14">
    <source>
        <dbReference type="ARBA" id="ARBA00049255"/>
    </source>
</evidence>
<evidence type="ECO:0000256" key="11">
    <source>
        <dbReference type="ARBA" id="ARBA00022884"/>
    </source>
</evidence>
<dbReference type="NCBIfam" id="TIGR00472">
    <property type="entry name" value="pheT_bact"/>
    <property type="match status" value="1"/>
</dbReference>
<dbReference type="Gene3D" id="3.30.56.10">
    <property type="match status" value="2"/>
</dbReference>
<comment type="similarity">
    <text evidence="2 15">Belongs to the phenylalanyl-tRNA synthetase beta subunit family. Type 1 subfamily.</text>
</comment>
<evidence type="ECO:0000259" key="19">
    <source>
        <dbReference type="PROSITE" id="PS51483"/>
    </source>
</evidence>
<accession>A0A3D8P4I8</accession>
<dbReference type="Pfam" id="PF03147">
    <property type="entry name" value="FDX-ACB"/>
    <property type="match status" value="1"/>
</dbReference>
<dbReference type="SMART" id="SM00874">
    <property type="entry name" value="B5"/>
    <property type="match status" value="1"/>
</dbReference>
<feature type="binding site" evidence="15">
    <location>
        <position position="463"/>
    </location>
    <ligand>
        <name>Mg(2+)</name>
        <dbReference type="ChEBI" id="CHEBI:18420"/>
        <note>shared with alpha subunit</note>
    </ligand>
</feature>
<organism evidence="20 21">
    <name type="scientific">Ammonifex thiophilus</name>
    <dbReference type="NCBI Taxonomy" id="444093"/>
    <lineage>
        <taxon>Bacteria</taxon>
        <taxon>Bacillati</taxon>
        <taxon>Bacillota</taxon>
        <taxon>Clostridia</taxon>
        <taxon>Thermoanaerobacterales</taxon>
        <taxon>Thermoanaerobacteraceae</taxon>
        <taxon>Ammonifex</taxon>
    </lineage>
</organism>
<keyword evidence="6 15" id="KW-0436">Ligase</keyword>
<evidence type="ECO:0000259" key="18">
    <source>
        <dbReference type="PROSITE" id="PS51447"/>
    </source>
</evidence>
<keyword evidence="8 15" id="KW-0547">Nucleotide-binding</keyword>
<feature type="binding site" evidence="15">
    <location>
        <position position="453"/>
    </location>
    <ligand>
        <name>Mg(2+)</name>
        <dbReference type="ChEBI" id="CHEBI:18420"/>
        <note>shared with alpha subunit</note>
    </ligand>
</feature>
<evidence type="ECO:0000256" key="3">
    <source>
        <dbReference type="ARBA" id="ARBA00011209"/>
    </source>
</evidence>
<dbReference type="Pfam" id="PF01588">
    <property type="entry name" value="tRNA_bind"/>
    <property type="match status" value="1"/>
</dbReference>
<comment type="caution">
    <text evidence="20">The sequence shown here is derived from an EMBL/GenBank/DDBJ whole genome shotgun (WGS) entry which is preliminary data.</text>
</comment>
<dbReference type="SUPFAM" id="SSF54991">
    <property type="entry name" value="Anticodon-binding domain of PheRS"/>
    <property type="match status" value="1"/>
</dbReference>
<dbReference type="InterPro" id="IPR045864">
    <property type="entry name" value="aa-tRNA-synth_II/BPL/LPL"/>
</dbReference>
<dbReference type="FunFam" id="3.30.70.380:FF:000001">
    <property type="entry name" value="Phenylalanine--tRNA ligase beta subunit"/>
    <property type="match status" value="1"/>
</dbReference>
<evidence type="ECO:0000256" key="13">
    <source>
        <dbReference type="ARBA" id="ARBA00023146"/>
    </source>
</evidence>
<dbReference type="InterPro" id="IPR041616">
    <property type="entry name" value="PheRS_beta_core"/>
</dbReference>
<dbReference type="GO" id="GO:0016740">
    <property type="term" value="F:transferase activity"/>
    <property type="evidence" value="ECO:0007669"/>
    <property type="project" value="UniProtKB-ARBA"/>
</dbReference>
<dbReference type="EMBL" id="QSLN01000010">
    <property type="protein sequence ID" value="RDV82467.1"/>
    <property type="molecule type" value="Genomic_DNA"/>
</dbReference>
<evidence type="ECO:0000313" key="20">
    <source>
        <dbReference type="EMBL" id="RDV82467.1"/>
    </source>
</evidence>
<name>A0A3D8P4I8_9THEO</name>
<dbReference type="OrthoDB" id="9805455at2"/>
<keyword evidence="5 16" id="KW-0820">tRNA-binding</keyword>
<dbReference type="SMART" id="SM00896">
    <property type="entry name" value="FDX-ACB"/>
    <property type="match status" value="1"/>
</dbReference>
<evidence type="ECO:0000256" key="10">
    <source>
        <dbReference type="ARBA" id="ARBA00022842"/>
    </source>
</evidence>
<keyword evidence="11 16" id="KW-0694">RNA-binding</keyword>
<evidence type="ECO:0000256" key="12">
    <source>
        <dbReference type="ARBA" id="ARBA00022917"/>
    </source>
</evidence>
<comment type="cofactor">
    <cofactor evidence="15">
        <name>Mg(2+)</name>
        <dbReference type="ChEBI" id="CHEBI:18420"/>
    </cofactor>
    <text evidence="15">Binds 2 magnesium ions per tetramer.</text>
</comment>
<evidence type="ECO:0000256" key="8">
    <source>
        <dbReference type="ARBA" id="ARBA00022741"/>
    </source>
</evidence>
<dbReference type="Pfam" id="PF03484">
    <property type="entry name" value="B5"/>
    <property type="match status" value="1"/>
</dbReference>
<protein>
    <recommendedName>
        <fullName evidence="15">Phenylalanine--tRNA ligase beta subunit</fullName>
        <ecNumber evidence="15">6.1.1.20</ecNumber>
    </recommendedName>
    <alternativeName>
        <fullName evidence="15">Phenylalanyl-tRNA synthetase beta subunit</fullName>
        <shortName evidence="15">PheRS</shortName>
    </alternativeName>
</protein>
<evidence type="ECO:0000256" key="7">
    <source>
        <dbReference type="ARBA" id="ARBA00022723"/>
    </source>
</evidence>
<dbReference type="PROSITE" id="PS50886">
    <property type="entry name" value="TRBD"/>
    <property type="match status" value="1"/>
</dbReference>
<feature type="binding site" evidence="15">
    <location>
        <position position="459"/>
    </location>
    <ligand>
        <name>Mg(2+)</name>
        <dbReference type="ChEBI" id="CHEBI:18420"/>
        <note>shared with alpha subunit</note>
    </ligand>
</feature>
<dbReference type="RefSeq" id="WP_115792910.1">
    <property type="nucleotide sequence ID" value="NZ_QSLN01000010.1"/>
</dbReference>
<dbReference type="SMART" id="SM00873">
    <property type="entry name" value="B3_4"/>
    <property type="match status" value="1"/>
</dbReference>
<evidence type="ECO:0000259" key="17">
    <source>
        <dbReference type="PROSITE" id="PS50886"/>
    </source>
</evidence>
<dbReference type="EC" id="6.1.1.20" evidence="15"/>
<dbReference type="FunFam" id="3.50.40.10:FF:000001">
    <property type="entry name" value="Phenylalanine--tRNA ligase beta subunit"/>
    <property type="match status" value="1"/>
</dbReference>
<evidence type="ECO:0000256" key="5">
    <source>
        <dbReference type="ARBA" id="ARBA00022555"/>
    </source>
</evidence>
<evidence type="ECO:0000256" key="16">
    <source>
        <dbReference type="PROSITE-ProRule" id="PRU00209"/>
    </source>
</evidence>
<dbReference type="GO" id="GO:0004826">
    <property type="term" value="F:phenylalanine-tRNA ligase activity"/>
    <property type="evidence" value="ECO:0007669"/>
    <property type="project" value="UniProtKB-UniRule"/>
</dbReference>
<dbReference type="InterPro" id="IPR036690">
    <property type="entry name" value="Fdx_antiC-bd_sf"/>
</dbReference>
<dbReference type="Gene3D" id="3.30.70.380">
    <property type="entry name" value="Ferrodoxin-fold anticodon-binding domain"/>
    <property type="match status" value="1"/>
</dbReference>
<evidence type="ECO:0000256" key="1">
    <source>
        <dbReference type="ARBA" id="ARBA00004496"/>
    </source>
</evidence>
<dbReference type="InterPro" id="IPR005146">
    <property type="entry name" value="B3/B4_tRNA-bd"/>
</dbReference>
<comment type="catalytic activity">
    <reaction evidence="14 15">
        <text>tRNA(Phe) + L-phenylalanine + ATP = L-phenylalanyl-tRNA(Phe) + AMP + diphosphate + H(+)</text>
        <dbReference type="Rhea" id="RHEA:19413"/>
        <dbReference type="Rhea" id="RHEA-COMP:9668"/>
        <dbReference type="Rhea" id="RHEA-COMP:9699"/>
        <dbReference type="ChEBI" id="CHEBI:15378"/>
        <dbReference type="ChEBI" id="CHEBI:30616"/>
        <dbReference type="ChEBI" id="CHEBI:33019"/>
        <dbReference type="ChEBI" id="CHEBI:58095"/>
        <dbReference type="ChEBI" id="CHEBI:78442"/>
        <dbReference type="ChEBI" id="CHEBI:78531"/>
        <dbReference type="ChEBI" id="CHEBI:456215"/>
        <dbReference type="EC" id="6.1.1.20"/>
    </reaction>
</comment>
<dbReference type="GO" id="GO:0140096">
    <property type="term" value="F:catalytic activity, acting on a protein"/>
    <property type="evidence" value="ECO:0007669"/>
    <property type="project" value="UniProtKB-ARBA"/>
</dbReference>
<dbReference type="InterPro" id="IPR009061">
    <property type="entry name" value="DNA-bd_dom_put_sf"/>
</dbReference>
<dbReference type="CDD" id="cd02796">
    <property type="entry name" value="tRNA_bind_bactPheRS"/>
    <property type="match status" value="1"/>
</dbReference>
<evidence type="ECO:0000256" key="15">
    <source>
        <dbReference type="HAMAP-Rule" id="MF_00283"/>
    </source>
</evidence>
<comment type="subunit">
    <text evidence="3 15">Tetramer of two alpha and two beta subunits.</text>
</comment>
<dbReference type="GO" id="GO:0000287">
    <property type="term" value="F:magnesium ion binding"/>
    <property type="evidence" value="ECO:0007669"/>
    <property type="project" value="UniProtKB-UniRule"/>
</dbReference>
<dbReference type="InterPro" id="IPR005147">
    <property type="entry name" value="tRNA_synthase_B5-dom"/>
</dbReference>
<dbReference type="GO" id="GO:0005524">
    <property type="term" value="F:ATP binding"/>
    <property type="evidence" value="ECO:0007669"/>
    <property type="project" value="UniProtKB-UniRule"/>
</dbReference>
<keyword evidence="9 15" id="KW-0067">ATP-binding</keyword>
<dbReference type="PANTHER" id="PTHR10947">
    <property type="entry name" value="PHENYLALANYL-TRNA SYNTHETASE BETA CHAIN AND LEUCINE-RICH REPEAT-CONTAINING PROTEIN 47"/>
    <property type="match status" value="1"/>
</dbReference>
<evidence type="ECO:0000256" key="2">
    <source>
        <dbReference type="ARBA" id="ARBA00008653"/>
    </source>
</evidence>
<dbReference type="GO" id="GO:0006432">
    <property type="term" value="P:phenylalanyl-tRNA aminoacylation"/>
    <property type="evidence" value="ECO:0007669"/>
    <property type="project" value="UniProtKB-UniRule"/>
</dbReference>
<keyword evidence="4 15" id="KW-0963">Cytoplasm</keyword>
<comment type="subcellular location">
    <subcellularLocation>
        <location evidence="1 15">Cytoplasm</location>
    </subcellularLocation>
</comment>
<dbReference type="InterPro" id="IPR005121">
    <property type="entry name" value="Fdx_antiC-bd"/>
</dbReference>
<dbReference type="AlphaFoldDB" id="A0A3D8P4I8"/>
<dbReference type="Gene3D" id="2.40.50.140">
    <property type="entry name" value="Nucleic acid-binding proteins"/>
    <property type="match status" value="1"/>
</dbReference>
<evidence type="ECO:0000256" key="4">
    <source>
        <dbReference type="ARBA" id="ARBA00022490"/>
    </source>
</evidence>
<dbReference type="CDD" id="cd00769">
    <property type="entry name" value="PheRS_beta_core"/>
    <property type="match status" value="1"/>
</dbReference>
<dbReference type="SUPFAM" id="SSF55681">
    <property type="entry name" value="Class II aaRS and biotin synthetases"/>
    <property type="match status" value="1"/>
</dbReference>
<dbReference type="InterPro" id="IPR012340">
    <property type="entry name" value="NA-bd_OB-fold"/>
</dbReference>
<dbReference type="SUPFAM" id="SSF50249">
    <property type="entry name" value="Nucleic acid-binding proteins"/>
    <property type="match status" value="1"/>
</dbReference>
<dbReference type="InterPro" id="IPR045060">
    <property type="entry name" value="Phe-tRNA-ligase_IIc_bsu"/>
</dbReference>
<gene>
    <name evidence="15" type="primary">pheT</name>
    <name evidence="20" type="ORF">DXX99_07655</name>
</gene>
<evidence type="ECO:0000313" key="21">
    <source>
        <dbReference type="Proteomes" id="UP000256329"/>
    </source>
</evidence>
<dbReference type="GO" id="GO:0009328">
    <property type="term" value="C:phenylalanine-tRNA ligase complex"/>
    <property type="evidence" value="ECO:0007669"/>
    <property type="project" value="TreeGrafter"/>
</dbReference>
<feature type="binding site" evidence="15">
    <location>
        <position position="462"/>
    </location>
    <ligand>
        <name>Mg(2+)</name>
        <dbReference type="ChEBI" id="CHEBI:18420"/>
        <note>shared with alpha subunit</note>
    </ligand>
</feature>
<dbReference type="HAMAP" id="MF_00283">
    <property type="entry name" value="Phe_tRNA_synth_beta1"/>
    <property type="match status" value="1"/>
</dbReference>
<dbReference type="SUPFAM" id="SSF56037">
    <property type="entry name" value="PheT/TilS domain"/>
    <property type="match status" value="1"/>
</dbReference>
<dbReference type="GO" id="GO:0000049">
    <property type="term" value="F:tRNA binding"/>
    <property type="evidence" value="ECO:0007669"/>
    <property type="project" value="UniProtKB-UniRule"/>
</dbReference>
<dbReference type="InterPro" id="IPR004532">
    <property type="entry name" value="Phe-tRNA-ligase_IIc_bsu_bact"/>
</dbReference>
<keyword evidence="10 15" id="KW-0460">Magnesium</keyword>
<keyword evidence="12 15" id="KW-0648">Protein biosynthesis</keyword>
<keyword evidence="7 15" id="KW-0479">Metal-binding</keyword>
<dbReference type="Gene3D" id="3.30.930.10">
    <property type="entry name" value="Bira Bifunctional Protein, Domain 2"/>
    <property type="match status" value="1"/>
</dbReference>
<sequence length="793" mass="87412">MRVPLSWLREFIPADLDEPQALAERLTAVGVAVDTVEPFGVGIEGVVTARLLEVSPHPNADRLRICLADTGSGVYEVVTGAENVFPGAVVPLALVGARLANGQVIKKARFRGVTSNGMLCSEEELGLEERSAGIMILPPDTPIGEDVRKLLGLPDWVLNLDLTPNRGDCLSIYGVAREVASLYGVELKEPLVLEKGEAGEEEIEVEIEAPELCGRYLARLFKEVKIGPSPLWMQTRLRAAGMRPINNVVDVTNYVMLELGQPLHAFDYTTIRGKRIVVRRARPGEELVLLDGSLLRLGPENLVIADAERAVALAGVMGGRDTEIREDTTTVLLEAARFDPLNVRRTAKSFGLRTEASLRFERGVDIEGVRRAADRAAYLLEKIGAGRVLSLVVDRYVAGPPRRTILIRPEKVEAILGTSFPYREVADKLRRLGFRLEELEEGWRVYVPSFRHDVALEEDMVEEIARVYGYDRIPTTLPEGETTPGKQPAERMFVRRLKSLLTGFGLSEVITYSFINPRDLQRLGVGVEALKLRNPLSEEQAVLRTTLLPGLVGVLARNASHRVRGLSIFEVGRVFLPGGNALPEEKMMLGLAAMGTSPRHWLTPSPVPYDFFYLKGVVEALCRALGIKGVSFVPLDSHPALHPGRAARLEVGGQELGLLGELHPRLQEEYDLPTQAVVAELAVTALFAQAQPPAFRPLPRYPGVARDLSFVVRQEVPVAVVEAKIKEAAGRLLKELELFDVYVGPHLPPGTRSLAFGLFFQAEDRTLTEEEVNERVEKIVRRLREDLGAELRG</sequence>
<dbReference type="FunFam" id="2.40.50.140:FF:000045">
    <property type="entry name" value="Phenylalanine--tRNA ligase beta subunit"/>
    <property type="match status" value="1"/>
</dbReference>
<dbReference type="Gene3D" id="3.50.40.10">
    <property type="entry name" value="Phenylalanyl-trna Synthetase, Chain B, domain 3"/>
    <property type="match status" value="1"/>
</dbReference>
<feature type="domain" description="B5" evidence="19">
    <location>
        <begin position="400"/>
        <end position="475"/>
    </location>
</feature>
<dbReference type="InterPro" id="IPR033714">
    <property type="entry name" value="tRNA_bind_bactPheRS"/>
</dbReference>
<evidence type="ECO:0000256" key="9">
    <source>
        <dbReference type="ARBA" id="ARBA00022840"/>
    </source>
</evidence>
<dbReference type="PANTHER" id="PTHR10947:SF0">
    <property type="entry name" value="PHENYLALANINE--TRNA LIGASE BETA SUBUNIT"/>
    <property type="match status" value="1"/>
</dbReference>
<keyword evidence="13 15" id="KW-0030">Aminoacyl-tRNA synthetase</keyword>
<dbReference type="PROSITE" id="PS51447">
    <property type="entry name" value="FDX_ACB"/>
    <property type="match status" value="1"/>
</dbReference>
<dbReference type="SUPFAM" id="SSF46955">
    <property type="entry name" value="Putative DNA-binding domain"/>
    <property type="match status" value="1"/>
</dbReference>
<dbReference type="Pfam" id="PF17759">
    <property type="entry name" value="tRNA_synthFbeta"/>
    <property type="match status" value="1"/>
</dbReference>
<dbReference type="PROSITE" id="PS51483">
    <property type="entry name" value="B5"/>
    <property type="match status" value="1"/>
</dbReference>
<evidence type="ECO:0000256" key="6">
    <source>
        <dbReference type="ARBA" id="ARBA00022598"/>
    </source>
</evidence>
<dbReference type="Pfam" id="PF03483">
    <property type="entry name" value="B3_4"/>
    <property type="match status" value="1"/>
</dbReference>
<feature type="domain" description="TRNA-binding" evidence="17">
    <location>
        <begin position="40"/>
        <end position="148"/>
    </location>
</feature>
<dbReference type="InterPro" id="IPR020825">
    <property type="entry name" value="Phe-tRNA_synthase-like_B3/B4"/>
</dbReference>
<feature type="domain" description="FDX-ACB" evidence="18">
    <location>
        <begin position="699"/>
        <end position="792"/>
    </location>
</feature>
<reference evidence="20 21" key="1">
    <citation type="submission" date="2018-08" db="EMBL/GenBank/DDBJ databases">
        <title>Form III RuBisCO-mediated autotrophy in Thermodesulfobium bacteria.</title>
        <authorList>
            <person name="Toshchakov S.V."/>
            <person name="Kublanov I.V."/>
            <person name="Frolov E."/>
            <person name="Bonch-Osmolovskaya E.A."/>
            <person name="Tourova T.P."/>
            <person name="Chernych N.A."/>
            <person name="Lebedinsky A.V."/>
        </authorList>
    </citation>
    <scope>NUCLEOTIDE SEQUENCE [LARGE SCALE GENOMIC DNA]</scope>
    <source>
        <strain evidence="20 21">SR</strain>
    </source>
</reference>
<dbReference type="InterPro" id="IPR002547">
    <property type="entry name" value="tRNA-bd_dom"/>
</dbReference>
<proteinExistence type="inferred from homology"/>
<dbReference type="FunFam" id="3.30.56.10:FF:000002">
    <property type="entry name" value="Phenylalanine--tRNA ligase beta subunit"/>
    <property type="match status" value="1"/>
</dbReference>